<proteinExistence type="predicted"/>
<evidence type="ECO:0000313" key="1">
    <source>
        <dbReference type="EMBL" id="CAI6353784.1"/>
    </source>
</evidence>
<sequence>MAQYFCNNERPLYVPPLKESEINDIIFEDLPSDDDSISSVDNSDDDETYFPKLSVPTCPQFVVVESSSSSDNEEENVDIFDIEENKSYILPSPKKTRSSRRINQN</sequence>
<evidence type="ECO:0000313" key="2">
    <source>
        <dbReference type="Proteomes" id="UP001160148"/>
    </source>
</evidence>
<dbReference type="AlphaFoldDB" id="A0AAV0WDD5"/>
<comment type="caution">
    <text evidence="1">The sequence shown here is derived from an EMBL/GenBank/DDBJ whole genome shotgun (WGS) entry which is preliminary data.</text>
</comment>
<gene>
    <name evidence="1" type="ORF">MEUPH1_LOCUS9864</name>
</gene>
<protein>
    <submittedName>
        <fullName evidence="1">Uncharacterized protein</fullName>
    </submittedName>
</protein>
<keyword evidence="2" id="KW-1185">Reference proteome</keyword>
<name>A0AAV0WDD5_9HEMI</name>
<reference evidence="1 2" key="1">
    <citation type="submission" date="2023-01" db="EMBL/GenBank/DDBJ databases">
        <authorList>
            <person name="Whitehead M."/>
        </authorList>
    </citation>
    <scope>NUCLEOTIDE SEQUENCE [LARGE SCALE GENOMIC DNA]</scope>
</reference>
<dbReference type="EMBL" id="CARXXK010000002">
    <property type="protein sequence ID" value="CAI6353784.1"/>
    <property type="molecule type" value="Genomic_DNA"/>
</dbReference>
<dbReference type="Proteomes" id="UP001160148">
    <property type="component" value="Unassembled WGS sequence"/>
</dbReference>
<organism evidence="1 2">
    <name type="scientific">Macrosiphum euphorbiae</name>
    <name type="common">potato aphid</name>
    <dbReference type="NCBI Taxonomy" id="13131"/>
    <lineage>
        <taxon>Eukaryota</taxon>
        <taxon>Metazoa</taxon>
        <taxon>Ecdysozoa</taxon>
        <taxon>Arthropoda</taxon>
        <taxon>Hexapoda</taxon>
        <taxon>Insecta</taxon>
        <taxon>Pterygota</taxon>
        <taxon>Neoptera</taxon>
        <taxon>Paraneoptera</taxon>
        <taxon>Hemiptera</taxon>
        <taxon>Sternorrhyncha</taxon>
        <taxon>Aphidomorpha</taxon>
        <taxon>Aphidoidea</taxon>
        <taxon>Aphididae</taxon>
        <taxon>Macrosiphini</taxon>
        <taxon>Macrosiphum</taxon>
    </lineage>
</organism>
<accession>A0AAV0WDD5</accession>